<dbReference type="GeneID" id="89930886"/>
<dbReference type="Proteomes" id="UP001337655">
    <property type="component" value="Unassembled WGS sequence"/>
</dbReference>
<evidence type="ECO:0008006" key="4">
    <source>
        <dbReference type="Google" id="ProtNLM"/>
    </source>
</evidence>
<evidence type="ECO:0000313" key="2">
    <source>
        <dbReference type="EMBL" id="KAK5164891.1"/>
    </source>
</evidence>
<evidence type="ECO:0000313" key="3">
    <source>
        <dbReference type="Proteomes" id="UP001337655"/>
    </source>
</evidence>
<gene>
    <name evidence="2" type="ORF">LTR77_009555</name>
</gene>
<name>A0AAV9NZS7_9PEZI</name>
<accession>A0AAV9NZS7</accession>
<organism evidence="2 3">
    <name type="scientific">Saxophila tyrrhenica</name>
    <dbReference type="NCBI Taxonomy" id="1690608"/>
    <lineage>
        <taxon>Eukaryota</taxon>
        <taxon>Fungi</taxon>
        <taxon>Dikarya</taxon>
        <taxon>Ascomycota</taxon>
        <taxon>Pezizomycotina</taxon>
        <taxon>Dothideomycetes</taxon>
        <taxon>Dothideomycetidae</taxon>
        <taxon>Mycosphaerellales</taxon>
        <taxon>Extremaceae</taxon>
        <taxon>Saxophila</taxon>
    </lineage>
</organism>
<dbReference type="Pfam" id="PF04402">
    <property type="entry name" value="SIMPL"/>
    <property type="match status" value="1"/>
</dbReference>
<proteinExistence type="predicted"/>
<dbReference type="Gene3D" id="3.30.110.170">
    <property type="entry name" value="Protein of unknown function (DUF541), domain 1"/>
    <property type="match status" value="1"/>
</dbReference>
<keyword evidence="3" id="KW-1185">Reference proteome</keyword>
<dbReference type="Gene3D" id="3.30.70.2970">
    <property type="entry name" value="Protein of unknown function (DUF541), domain 2"/>
    <property type="match status" value="1"/>
</dbReference>
<dbReference type="EMBL" id="JAVRRT010000018">
    <property type="protein sequence ID" value="KAK5164891.1"/>
    <property type="molecule type" value="Genomic_DNA"/>
</dbReference>
<protein>
    <recommendedName>
        <fullName evidence="4">DUF541 domain-containing protein</fullName>
    </recommendedName>
</protein>
<sequence>MAAFLRVKRITIMSTPFILTVTGESTIPHPAERALLNISVETSGPNKASVSDSVLTTAKHLESLLRSLSPASESDEDKAASPLAHWSKTGLTATSHIPYKDDGTAEPRQFDGSITFDIRFKDFAALGAFGEKLSALPHVEVKGVHWILTPATEKSFRSRLRREAAQDALEKAKDYAEVLGCFDVRAVELTEGGEGMSGMGRATQSLGPRTRQLARKGGRDESPLEFQPEEVRMGMEVEVKFHAT</sequence>
<comment type="caution">
    <text evidence="2">The sequence shown here is derived from an EMBL/GenBank/DDBJ whole genome shotgun (WGS) entry which is preliminary data.</text>
</comment>
<reference evidence="2 3" key="1">
    <citation type="submission" date="2023-08" db="EMBL/GenBank/DDBJ databases">
        <title>Black Yeasts Isolated from many extreme environments.</title>
        <authorList>
            <person name="Coleine C."/>
            <person name="Stajich J.E."/>
            <person name="Selbmann L."/>
        </authorList>
    </citation>
    <scope>NUCLEOTIDE SEQUENCE [LARGE SCALE GENOMIC DNA]</scope>
    <source>
        <strain evidence="2 3">CCFEE 5935</strain>
    </source>
</reference>
<dbReference type="AlphaFoldDB" id="A0AAV9NZS7"/>
<dbReference type="RefSeq" id="XP_064655087.1">
    <property type="nucleotide sequence ID" value="XM_064806782.1"/>
</dbReference>
<dbReference type="InterPro" id="IPR007497">
    <property type="entry name" value="SIMPL/DUF541"/>
</dbReference>
<evidence type="ECO:0000256" key="1">
    <source>
        <dbReference type="SAM" id="MobiDB-lite"/>
    </source>
</evidence>
<feature type="region of interest" description="Disordered" evidence="1">
    <location>
        <begin position="195"/>
        <end position="224"/>
    </location>
</feature>